<keyword evidence="7" id="KW-0408">Iron</keyword>
<evidence type="ECO:0000256" key="8">
    <source>
        <dbReference type="ARBA" id="ARBA00023065"/>
    </source>
</evidence>
<dbReference type="InterPro" id="IPR051535">
    <property type="entry name" value="Siderophore_ABC-ATPase"/>
</dbReference>
<name>A0ABZ2ZUC2_9MICC</name>
<dbReference type="InterPro" id="IPR027417">
    <property type="entry name" value="P-loop_NTPase"/>
</dbReference>
<comment type="subcellular location">
    <subcellularLocation>
        <location evidence="1">Cell membrane</location>
        <topology evidence="1">Peripheral membrane protein</topology>
    </subcellularLocation>
</comment>
<dbReference type="SUPFAM" id="SSF52540">
    <property type="entry name" value="P-loop containing nucleoside triphosphate hydrolases"/>
    <property type="match status" value="1"/>
</dbReference>
<dbReference type="InterPro" id="IPR003439">
    <property type="entry name" value="ABC_transporter-like_ATP-bd"/>
</dbReference>
<dbReference type="EMBL" id="CP151657">
    <property type="protein sequence ID" value="WZP14780.1"/>
    <property type="molecule type" value="Genomic_DNA"/>
</dbReference>
<keyword evidence="2" id="KW-0813">Transport</keyword>
<dbReference type="Proteomes" id="UP001448858">
    <property type="component" value="Chromosome"/>
</dbReference>
<keyword evidence="12" id="KW-1185">Reference proteome</keyword>
<evidence type="ECO:0000313" key="11">
    <source>
        <dbReference type="EMBL" id="WZP14780.1"/>
    </source>
</evidence>
<evidence type="ECO:0000256" key="4">
    <source>
        <dbReference type="ARBA" id="ARBA00022496"/>
    </source>
</evidence>
<evidence type="ECO:0000256" key="2">
    <source>
        <dbReference type="ARBA" id="ARBA00022448"/>
    </source>
</evidence>
<keyword evidence="9" id="KW-0472">Membrane</keyword>
<evidence type="ECO:0000256" key="9">
    <source>
        <dbReference type="ARBA" id="ARBA00023136"/>
    </source>
</evidence>
<evidence type="ECO:0000313" key="12">
    <source>
        <dbReference type="Proteomes" id="UP001448858"/>
    </source>
</evidence>
<keyword evidence="4" id="KW-0410">Iron transport</keyword>
<evidence type="ECO:0000259" key="10">
    <source>
        <dbReference type="SMART" id="SM00382"/>
    </source>
</evidence>
<gene>
    <name evidence="11" type="ORF">AAE021_11350</name>
</gene>
<dbReference type="SMART" id="SM00382">
    <property type="entry name" value="AAA"/>
    <property type="match status" value="1"/>
</dbReference>
<keyword evidence="5" id="KW-0547">Nucleotide-binding</keyword>
<proteinExistence type="predicted"/>
<dbReference type="Pfam" id="PF00005">
    <property type="entry name" value="ABC_tran"/>
    <property type="match status" value="1"/>
</dbReference>
<evidence type="ECO:0000256" key="7">
    <source>
        <dbReference type="ARBA" id="ARBA00023004"/>
    </source>
</evidence>
<dbReference type="GO" id="GO:0005524">
    <property type="term" value="F:ATP binding"/>
    <property type="evidence" value="ECO:0007669"/>
    <property type="project" value="UniProtKB-KW"/>
</dbReference>
<feature type="domain" description="AAA+ ATPase" evidence="10">
    <location>
        <begin position="51"/>
        <end position="222"/>
    </location>
</feature>
<organism evidence="11 12">
    <name type="scientific">Arthrobacter citreus</name>
    <dbReference type="NCBI Taxonomy" id="1670"/>
    <lineage>
        <taxon>Bacteria</taxon>
        <taxon>Bacillati</taxon>
        <taxon>Actinomycetota</taxon>
        <taxon>Actinomycetes</taxon>
        <taxon>Micrococcales</taxon>
        <taxon>Micrococcaceae</taxon>
        <taxon>Arthrobacter</taxon>
    </lineage>
</organism>
<dbReference type="Gene3D" id="3.40.50.300">
    <property type="entry name" value="P-loop containing nucleotide triphosphate hydrolases"/>
    <property type="match status" value="2"/>
</dbReference>
<evidence type="ECO:0000256" key="1">
    <source>
        <dbReference type="ARBA" id="ARBA00004202"/>
    </source>
</evidence>
<dbReference type="RefSeq" id="WP_342022437.1">
    <property type="nucleotide sequence ID" value="NZ_CP151657.1"/>
</dbReference>
<reference evidence="11 12" key="1">
    <citation type="submission" date="2024-04" db="EMBL/GenBank/DDBJ databases">
        <title>Arthrobacter sp. from Plains bison fecal sample.</title>
        <authorList>
            <person name="Ruzzini A."/>
        </authorList>
    </citation>
    <scope>NUCLEOTIDE SEQUENCE [LARGE SCALE GENOMIC DNA]</scope>
    <source>
        <strain evidence="11 12">EINP1</strain>
    </source>
</reference>
<sequence>MIISMPRIESPLPREYPIRRVQESRNQPLPRTGWPATLPAVAQLLDRGLELGRATVLVGENGSGKSTLVESVALAFGLSPEGGSTGARHSTRSTESELAEHLQLIRSPGSTRRGFFLRAETMHGFYTYLEQNPRAGQPDIDFHSLSHGESFLELVGDRFRGSGLWVLDEPESALSFQGCLSLLATLKEIMDDPESQVLLSTHSPILAALPGALVLEVGPWGLRPTAWEELELVANWRNFLSGPERFLRHL</sequence>
<accession>A0ABZ2ZUC2</accession>
<dbReference type="PANTHER" id="PTHR42771">
    <property type="entry name" value="IRON(3+)-HYDROXAMATE IMPORT ATP-BINDING PROTEIN FHUC"/>
    <property type="match status" value="1"/>
</dbReference>
<keyword evidence="6 11" id="KW-0067">ATP-binding</keyword>
<evidence type="ECO:0000256" key="6">
    <source>
        <dbReference type="ARBA" id="ARBA00022840"/>
    </source>
</evidence>
<dbReference type="InterPro" id="IPR003593">
    <property type="entry name" value="AAA+_ATPase"/>
</dbReference>
<dbReference type="PANTHER" id="PTHR42771:SF2">
    <property type="entry name" value="IRON(3+)-HYDROXAMATE IMPORT ATP-BINDING PROTEIN FHUC"/>
    <property type="match status" value="1"/>
</dbReference>
<evidence type="ECO:0000256" key="5">
    <source>
        <dbReference type="ARBA" id="ARBA00022741"/>
    </source>
</evidence>
<keyword evidence="3" id="KW-1003">Cell membrane</keyword>
<evidence type="ECO:0000256" key="3">
    <source>
        <dbReference type="ARBA" id="ARBA00022475"/>
    </source>
</evidence>
<protein>
    <submittedName>
        <fullName evidence="11">ATP-binding cassette domain-containing protein</fullName>
    </submittedName>
</protein>
<keyword evidence="8" id="KW-0406">Ion transport</keyword>